<feature type="domain" description="Ndc10" evidence="2">
    <location>
        <begin position="289"/>
        <end position="397"/>
    </location>
</feature>
<evidence type="ECO:0000259" key="2">
    <source>
        <dbReference type="Pfam" id="PF16787"/>
    </source>
</evidence>
<organism evidence="3 4">
    <name type="scientific">Lobosporangium transversale</name>
    <dbReference type="NCBI Taxonomy" id="64571"/>
    <lineage>
        <taxon>Eukaryota</taxon>
        <taxon>Fungi</taxon>
        <taxon>Fungi incertae sedis</taxon>
        <taxon>Mucoromycota</taxon>
        <taxon>Mortierellomycotina</taxon>
        <taxon>Mortierellomycetes</taxon>
        <taxon>Mortierellales</taxon>
        <taxon>Mortierellaceae</taxon>
        <taxon>Lobosporangium</taxon>
    </lineage>
</organism>
<dbReference type="Proteomes" id="UP000193648">
    <property type="component" value="Unassembled WGS sequence"/>
</dbReference>
<dbReference type="RefSeq" id="XP_021885516.1">
    <property type="nucleotide sequence ID" value="XM_022026298.1"/>
</dbReference>
<comment type="caution">
    <text evidence="3">The sequence shown here is derived from an EMBL/GenBank/DDBJ whole genome shotgun (WGS) entry which is preliminary data.</text>
</comment>
<keyword evidence="4" id="KW-1185">Reference proteome</keyword>
<dbReference type="EMBL" id="MCFF01000003">
    <property type="protein sequence ID" value="ORZ27813.1"/>
    <property type="molecule type" value="Genomic_DNA"/>
</dbReference>
<evidence type="ECO:0000313" key="4">
    <source>
        <dbReference type="Proteomes" id="UP000193648"/>
    </source>
</evidence>
<dbReference type="OrthoDB" id="2409254at2759"/>
<accession>A0A1Y2H274</accession>
<dbReference type="STRING" id="64571.A0A1Y2H274"/>
<sequence length="398" mass="45552">MASSNVLTAAPSLDVEIPPLPLSPSLKRSRGRPKNASQAPQQQLIKSRSQLHPRPYQSLPAEPAVRLDQSLDRSIPLQYVSEYQSQDPPDAEERFVDDMNDCSGIKPKTLASYQPTYRLWKAFCEKYRERYADKDGRALYLVDSQDKVVCFFREVILKKTILKRTKPGADFRTHLAAEEDSSAIHGASLVEIIEAAPVDKTGKKTVSVSLGTETIKMAKKALIRIHSLQAERNDVSWDLSPSQMKLLQTILIQHIESLHTHVVRSGGRREAGCTLRDSYTPVQFHSILMGLWTKERHSPNMRAREYDTNYRDMFCLTARHNMLLRDEDLRNLNFADCFSTIITQRTEGGQQPIGLTFKINKGKTNKNNENWYACALRHEDVRRCVFSAFAFYMYQLWQ</sequence>
<name>A0A1Y2H274_9FUNG</name>
<dbReference type="InterPro" id="IPR038279">
    <property type="entry name" value="Ndc10_dom2_sf"/>
</dbReference>
<feature type="region of interest" description="Disordered" evidence="1">
    <location>
        <begin position="1"/>
        <end position="57"/>
    </location>
</feature>
<dbReference type="InParanoid" id="A0A1Y2H274"/>
<evidence type="ECO:0000256" key="1">
    <source>
        <dbReference type="SAM" id="MobiDB-lite"/>
    </source>
</evidence>
<dbReference type="Pfam" id="PF16787">
    <property type="entry name" value="NDC10_II"/>
    <property type="match status" value="1"/>
</dbReference>
<dbReference type="GO" id="GO:0003677">
    <property type="term" value="F:DNA binding"/>
    <property type="evidence" value="ECO:0007669"/>
    <property type="project" value="InterPro"/>
</dbReference>
<reference evidence="3 4" key="1">
    <citation type="submission" date="2016-07" db="EMBL/GenBank/DDBJ databases">
        <title>Pervasive Adenine N6-methylation of Active Genes in Fungi.</title>
        <authorList>
            <consortium name="DOE Joint Genome Institute"/>
            <person name="Mondo S.J."/>
            <person name="Dannebaum R.O."/>
            <person name="Kuo R.C."/>
            <person name="Labutti K."/>
            <person name="Haridas S."/>
            <person name="Kuo A."/>
            <person name="Salamov A."/>
            <person name="Ahrendt S.R."/>
            <person name="Lipzen A."/>
            <person name="Sullivan W."/>
            <person name="Andreopoulos W.B."/>
            <person name="Clum A."/>
            <person name="Lindquist E."/>
            <person name="Daum C."/>
            <person name="Ramamoorthy G.K."/>
            <person name="Gryganskyi A."/>
            <person name="Culley D."/>
            <person name="Magnuson J.K."/>
            <person name="James T.Y."/>
            <person name="O'Malley M.A."/>
            <person name="Stajich J.E."/>
            <person name="Spatafora J.W."/>
            <person name="Visel A."/>
            <person name="Grigoriev I.V."/>
        </authorList>
    </citation>
    <scope>NUCLEOTIDE SEQUENCE [LARGE SCALE GENOMIC DNA]</scope>
    <source>
        <strain evidence="3 4">NRRL 3116</strain>
    </source>
</reference>
<protein>
    <recommendedName>
        <fullName evidence="2">Ndc10 domain-containing protein</fullName>
    </recommendedName>
</protein>
<dbReference type="InterPro" id="IPR031872">
    <property type="entry name" value="NDC10_II"/>
</dbReference>
<dbReference type="Gene3D" id="1.10.443.20">
    <property type="entry name" value="Centromere DNA-binding protein complex CBF3 subunit, domain 2"/>
    <property type="match status" value="1"/>
</dbReference>
<dbReference type="AlphaFoldDB" id="A0A1Y2H274"/>
<feature type="compositionally biased region" description="Polar residues" evidence="1">
    <location>
        <begin position="35"/>
        <end position="50"/>
    </location>
</feature>
<evidence type="ECO:0000313" key="3">
    <source>
        <dbReference type="EMBL" id="ORZ27813.1"/>
    </source>
</evidence>
<proteinExistence type="predicted"/>
<dbReference type="GeneID" id="33568141"/>
<gene>
    <name evidence="3" type="ORF">BCR41DRAFT_367380</name>
</gene>